<dbReference type="SUPFAM" id="SSF53474">
    <property type="entry name" value="alpha/beta-Hydrolases"/>
    <property type="match status" value="1"/>
</dbReference>
<dbReference type="PANTHER" id="PTHR43037">
    <property type="entry name" value="UNNAMED PRODUCT-RELATED"/>
    <property type="match status" value="1"/>
</dbReference>
<dbReference type="Gene3D" id="3.40.50.1820">
    <property type="entry name" value="alpha/beta hydrolase"/>
    <property type="match status" value="1"/>
</dbReference>
<accession>A0A077EKV0</accession>
<reference evidence="3" key="1">
    <citation type="journal article" date="2013" name="Lancet">
        <title>First case of E anophelis outbreak in an intensive-care unit.</title>
        <authorList>
            <person name="Teo J."/>
            <person name="Tan S.Y."/>
            <person name="Tay M."/>
            <person name="Ding Y."/>
            <person name="Kjelleberg S."/>
            <person name="Givskov M."/>
            <person name="Lin R.T."/>
            <person name="Yang L."/>
        </authorList>
    </citation>
    <scope>NUCLEOTIDE SEQUENCE [LARGE SCALE GENOMIC DNA]</scope>
    <source>
        <strain evidence="3">NUHP1</strain>
    </source>
</reference>
<dbReference type="EMBL" id="CP007547">
    <property type="protein sequence ID" value="AIL47118.1"/>
    <property type="molecule type" value="Genomic_DNA"/>
</dbReference>
<dbReference type="AlphaFoldDB" id="A0A077EKV0"/>
<dbReference type="eggNOG" id="COG4099">
    <property type="taxonomic scope" value="Bacteria"/>
</dbReference>
<dbReference type="GO" id="GO:0016787">
    <property type="term" value="F:hydrolase activity"/>
    <property type="evidence" value="ECO:0007669"/>
    <property type="project" value="InterPro"/>
</dbReference>
<protein>
    <recommendedName>
        <fullName evidence="2">Phospholipase/carboxylesterase/thioesterase domain-containing protein</fullName>
    </recommendedName>
</protein>
<dbReference type="InterPro" id="IPR029058">
    <property type="entry name" value="AB_hydrolase_fold"/>
</dbReference>
<evidence type="ECO:0000256" key="1">
    <source>
        <dbReference type="ARBA" id="ARBA00022729"/>
    </source>
</evidence>
<dbReference type="Pfam" id="PF02230">
    <property type="entry name" value="Abhydrolase_2"/>
    <property type="match status" value="1"/>
</dbReference>
<dbReference type="InterPro" id="IPR050955">
    <property type="entry name" value="Plant_Biomass_Hydrol_Est"/>
</dbReference>
<proteinExistence type="predicted"/>
<dbReference type="HOGENOM" id="CLU_064094_0_0_10"/>
<dbReference type="InterPro" id="IPR003140">
    <property type="entry name" value="PLipase/COase/thioEstase"/>
</dbReference>
<dbReference type="PANTHER" id="PTHR43037:SF1">
    <property type="entry name" value="BLL1128 PROTEIN"/>
    <property type="match status" value="1"/>
</dbReference>
<organism evidence="3 4">
    <name type="scientific">Elizabethkingia anophelis NUHP1</name>
    <dbReference type="NCBI Taxonomy" id="1338011"/>
    <lineage>
        <taxon>Bacteria</taxon>
        <taxon>Pseudomonadati</taxon>
        <taxon>Bacteroidota</taxon>
        <taxon>Flavobacteriia</taxon>
        <taxon>Flavobacteriales</taxon>
        <taxon>Weeksellaceae</taxon>
        <taxon>Elizabethkingia</taxon>
    </lineage>
</organism>
<keyword evidence="1" id="KW-0732">Signal</keyword>
<reference evidence="3" key="2">
    <citation type="journal article" date="2015" name="Genome Biol. Evol.">
        <title>Complete Genome Sequence and Transcriptomic Analysis of the Novel Pathogen Elizabethkingia anophelis in Response to Oxidative Stress.</title>
        <authorList>
            <person name="Li Y."/>
            <person name="Liu Y."/>
            <person name="Chew S.C."/>
            <person name="Tay M."/>
            <person name="Salido M.M."/>
            <person name="Teo J."/>
            <person name="Lauro F.M."/>
            <person name="Givskov M."/>
            <person name="Yang L."/>
        </authorList>
    </citation>
    <scope>NUCLEOTIDE SEQUENCE</scope>
    <source>
        <strain evidence="3">NUHP1</strain>
    </source>
</reference>
<evidence type="ECO:0000259" key="2">
    <source>
        <dbReference type="Pfam" id="PF02230"/>
    </source>
</evidence>
<dbReference type="Proteomes" id="UP000028933">
    <property type="component" value="Chromosome"/>
</dbReference>
<feature type="domain" description="Phospholipase/carboxylesterase/thioesterase" evidence="2">
    <location>
        <begin position="51"/>
        <end position="245"/>
    </location>
</feature>
<sequence length="265" mass="29768">MIKKIGFVLALMWVSFLFAQDFSLFKKFRFSQGEQTLPYRVLLPENFDPGKKYPLVIFLHGRGESGNDNEKQLTHGAKLFLNDSNRKDFPAIVVFPQCPEDSYWSNVQIVSDDTGKRTFYFTNNDAPTKAMLLLSGLFGNLQKQYNIKQDQIYIMGLSMGGMGTFELVNRKPGVFAGAIAICGGAEPSTVSNLKATNWWVFHGGKDDVVPSGFSDAIVKAMKSNGVKVKYTFYPGANHNSWDSAFAEPDLLKWLFSQKNQRTITK</sequence>
<dbReference type="STRING" id="1338011.BD94_3343"/>
<name>A0A077EKV0_9FLAO</name>
<dbReference type="KEGG" id="eao:BD94_3343"/>
<dbReference type="RefSeq" id="WP_024565990.1">
    <property type="nucleotide sequence ID" value="NZ_CP007547.1"/>
</dbReference>
<gene>
    <name evidence="3" type="ORF">BD94_3343</name>
</gene>
<evidence type="ECO:0000313" key="3">
    <source>
        <dbReference type="EMBL" id="AIL47118.1"/>
    </source>
</evidence>
<evidence type="ECO:0000313" key="4">
    <source>
        <dbReference type="Proteomes" id="UP000028933"/>
    </source>
</evidence>